<keyword evidence="6" id="KW-1185">Reference proteome</keyword>
<dbReference type="Gene3D" id="3.40.50.880">
    <property type="match status" value="1"/>
</dbReference>
<evidence type="ECO:0000313" key="6">
    <source>
        <dbReference type="Proteomes" id="UP000247555"/>
    </source>
</evidence>
<dbReference type="SUPFAM" id="SSF46689">
    <property type="entry name" value="Homeodomain-like"/>
    <property type="match status" value="2"/>
</dbReference>
<dbReference type="PANTHER" id="PTHR43130:SF3">
    <property type="entry name" value="HTH-TYPE TRANSCRIPTIONAL REGULATOR RV1931C"/>
    <property type="match status" value="1"/>
</dbReference>
<dbReference type="PANTHER" id="PTHR43130">
    <property type="entry name" value="ARAC-FAMILY TRANSCRIPTIONAL REGULATOR"/>
    <property type="match status" value="1"/>
</dbReference>
<dbReference type="RefSeq" id="WP_110390484.1">
    <property type="nucleotide sequence ID" value="NZ_QJKI01000007.1"/>
</dbReference>
<dbReference type="GO" id="GO:0003700">
    <property type="term" value="F:DNA-binding transcription factor activity"/>
    <property type="evidence" value="ECO:0007669"/>
    <property type="project" value="InterPro"/>
</dbReference>
<proteinExistence type="predicted"/>
<dbReference type="InterPro" id="IPR029062">
    <property type="entry name" value="Class_I_gatase-like"/>
</dbReference>
<dbReference type="InterPro" id="IPR009057">
    <property type="entry name" value="Homeodomain-like_sf"/>
</dbReference>
<name>A0A318KRN8_9NEIS</name>
<dbReference type="PROSITE" id="PS01124">
    <property type="entry name" value="HTH_ARAC_FAMILY_2"/>
    <property type="match status" value="1"/>
</dbReference>
<dbReference type="SUPFAM" id="SSF52317">
    <property type="entry name" value="Class I glutamine amidotransferase-like"/>
    <property type="match status" value="1"/>
</dbReference>
<comment type="caution">
    <text evidence="5">The sequence shown here is derived from an EMBL/GenBank/DDBJ whole genome shotgun (WGS) entry which is preliminary data.</text>
</comment>
<keyword evidence="3" id="KW-0804">Transcription</keyword>
<dbReference type="InterPro" id="IPR052158">
    <property type="entry name" value="INH-QAR"/>
</dbReference>
<sequence length="317" mass="34458">MPRVHPVAILAFDRISAFHLAAPCVVFGEACPLPERFPVQVCAWEAGPLRTTSGFTLSVEHGLEALARAEVVIVPSWRDPAERAPEAVLDALRAAHARGAQVVGLCLGAYLLAQAGLLDGRGATTHWAYAADFARRHPQVRLNADVLYLADGALLTSAGTAAALDCCLQLLRERLGAEDANRAARRLVIAPHRAGGQAQFIERPLPRTRDDARLAGLLDEVRAQLDAPHSLDALAARALMSRRTFTRRFRQLTGQSFQAWLLGERLAFSQRLLEVSALPIERIAVLAGFGSPEAFRLHFRRSFAVSPSAWRQAFTGG</sequence>
<feature type="domain" description="HTH araC/xylS-type" evidence="4">
    <location>
        <begin position="215"/>
        <end position="313"/>
    </location>
</feature>
<reference evidence="5 6" key="1">
    <citation type="submission" date="2018-05" db="EMBL/GenBank/DDBJ databases">
        <title>Genomic Encyclopedia of Type Strains, Phase IV (KMG-IV): sequencing the most valuable type-strain genomes for metagenomic binning, comparative biology and taxonomic classification.</title>
        <authorList>
            <person name="Goeker M."/>
        </authorList>
    </citation>
    <scope>NUCLEOTIDE SEQUENCE [LARGE SCALE GENOMIC DNA]</scope>
    <source>
        <strain evidence="5 6">DSM 29661</strain>
    </source>
</reference>
<dbReference type="AlphaFoldDB" id="A0A318KRN8"/>
<dbReference type="GO" id="GO:0043565">
    <property type="term" value="F:sequence-specific DNA binding"/>
    <property type="evidence" value="ECO:0007669"/>
    <property type="project" value="InterPro"/>
</dbReference>
<dbReference type="CDD" id="cd03137">
    <property type="entry name" value="GATase1_AraC_1"/>
    <property type="match status" value="1"/>
</dbReference>
<organism evidence="5 6">
    <name type="scientific">Rivihabitans pingtungensis</name>
    <dbReference type="NCBI Taxonomy" id="1054498"/>
    <lineage>
        <taxon>Bacteria</taxon>
        <taxon>Pseudomonadati</taxon>
        <taxon>Pseudomonadota</taxon>
        <taxon>Betaproteobacteria</taxon>
        <taxon>Neisseriales</taxon>
        <taxon>Aquaspirillaceae</taxon>
        <taxon>Rivihabitans</taxon>
    </lineage>
</organism>
<dbReference type="PROSITE" id="PS00041">
    <property type="entry name" value="HTH_ARAC_FAMILY_1"/>
    <property type="match status" value="1"/>
</dbReference>
<dbReference type="InterPro" id="IPR018060">
    <property type="entry name" value="HTH_AraC"/>
</dbReference>
<dbReference type="EMBL" id="QJKI01000007">
    <property type="protein sequence ID" value="PXX79282.1"/>
    <property type="molecule type" value="Genomic_DNA"/>
</dbReference>
<dbReference type="OrthoDB" id="9794896at2"/>
<accession>A0A318KRN8</accession>
<dbReference type="Pfam" id="PF12833">
    <property type="entry name" value="HTH_18"/>
    <property type="match status" value="1"/>
</dbReference>
<dbReference type="InterPro" id="IPR018062">
    <property type="entry name" value="HTH_AraC-typ_CS"/>
</dbReference>
<evidence type="ECO:0000259" key="4">
    <source>
        <dbReference type="PROSITE" id="PS01124"/>
    </source>
</evidence>
<evidence type="ECO:0000256" key="2">
    <source>
        <dbReference type="ARBA" id="ARBA00023125"/>
    </source>
</evidence>
<protein>
    <submittedName>
        <fullName evidence="5">Transcriptional regulator GlxA family with amidase domain</fullName>
    </submittedName>
</protein>
<evidence type="ECO:0000313" key="5">
    <source>
        <dbReference type="EMBL" id="PXX79282.1"/>
    </source>
</evidence>
<dbReference type="SMART" id="SM00342">
    <property type="entry name" value="HTH_ARAC"/>
    <property type="match status" value="1"/>
</dbReference>
<keyword evidence="2" id="KW-0238">DNA-binding</keyword>
<evidence type="ECO:0000256" key="3">
    <source>
        <dbReference type="ARBA" id="ARBA00023163"/>
    </source>
</evidence>
<evidence type="ECO:0000256" key="1">
    <source>
        <dbReference type="ARBA" id="ARBA00023015"/>
    </source>
</evidence>
<dbReference type="InterPro" id="IPR002818">
    <property type="entry name" value="DJ-1/PfpI"/>
</dbReference>
<keyword evidence="1" id="KW-0805">Transcription regulation</keyword>
<dbReference type="Gene3D" id="1.10.10.60">
    <property type="entry name" value="Homeodomain-like"/>
    <property type="match status" value="1"/>
</dbReference>
<dbReference type="Proteomes" id="UP000247555">
    <property type="component" value="Unassembled WGS sequence"/>
</dbReference>
<dbReference type="Pfam" id="PF01965">
    <property type="entry name" value="DJ-1_PfpI"/>
    <property type="match status" value="1"/>
</dbReference>
<gene>
    <name evidence="5" type="ORF">DFR34_10732</name>
</gene>